<keyword evidence="2" id="KW-1185">Reference proteome</keyword>
<dbReference type="KEGG" id="mcui:G8O30_11835"/>
<protein>
    <recommendedName>
        <fullName evidence="3">GyrI-like small molecule binding domain-containing protein</fullName>
    </recommendedName>
</protein>
<name>A0A7S8CD48_9BACI</name>
<evidence type="ECO:0000313" key="2">
    <source>
        <dbReference type="Proteomes" id="UP000593626"/>
    </source>
</evidence>
<sequence length="78" mass="9232">MIKEQLTALIGMEYVELEGDYAFIRGKTVEMDILHHSLQEWMQREGLQQDLSRYIVEAYYPSTTDEMVEILIPTYTKK</sequence>
<dbReference type="AlphaFoldDB" id="A0A7S8CD48"/>
<dbReference type="Proteomes" id="UP000593626">
    <property type="component" value="Chromosome"/>
</dbReference>
<accession>A0A7S8CD48</accession>
<proteinExistence type="predicted"/>
<dbReference type="EMBL" id="CP049742">
    <property type="protein sequence ID" value="QPC47593.1"/>
    <property type="molecule type" value="Genomic_DNA"/>
</dbReference>
<gene>
    <name evidence="1" type="ORF">G8O30_11835</name>
</gene>
<evidence type="ECO:0000313" key="1">
    <source>
        <dbReference type="EMBL" id="QPC47593.1"/>
    </source>
</evidence>
<dbReference type="RefSeq" id="WP_239672264.1">
    <property type="nucleotide sequence ID" value="NZ_CP049742.1"/>
</dbReference>
<reference evidence="1 2" key="1">
    <citation type="submission" date="2019-07" db="EMBL/GenBank/DDBJ databases">
        <title>Genome sequence of 2 isolates from Red Sea Mangroves.</title>
        <authorList>
            <person name="Sefrji F."/>
            <person name="Michoud G."/>
            <person name="Merlino G."/>
            <person name="Daffonchio D."/>
        </authorList>
    </citation>
    <scope>NUCLEOTIDE SEQUENCE [LARGE SCALE GENOMIC DNA]</scope>
    <source>
        <strain evidence="1 2">R1DC41</strain>
    </source>
</reference>
<organism evidence="1 2">
    <name type="scientific">Mangrovibacillus cuniculi</name>
    <dbReference type="NCBI Taxonomy" id="2593652"/>
    <lineage>
        <taxon>Bacteria</taxon>
        <taxon>Bacillati</taxon>
        <taxon>Bacillota</taxon>
        <taxon>Bacilli</taxon>
        <taxon>Bacillales</taxon>
        <taxon>Bacillaceae</taxon>
        <taxon>Mangrovibacillus</taxon>
    </lineage>
</organism>
<evidence type="ECO:0008006" key="3">
    <source>
        <dbReference type="Google" id="ProtNLM"/>
    </source>
</evidence>